<dbReference type="PANTHER" id="PTHR46911:SF1">
    <property type="entry name" value="2-ISOPROPYLMALATE SYNTHASE"/>
    <property type="match status" value="1"/>
</dbReference>
<dbReference type="NCBIfam" id="TIGR00564">
    <property type="entry name" value="trpE_most"/>
    <property type="match status" value="1"/>
</dbReference>
<evidence type="ECO:0000256" key="20">
    <source>
        <dbReference type="SAM" id="MobiDB-lite"/>
    </source>
</evidence>
<evidence type="ECO:0000256" key="18">
    <source>
        <dbReference type="ARBA" id="ARBA00047683"/>
    </source>
</evidence>
<organism evidence="22 23">
    <name type="scientific">Mycolicibacterium conceptionense</name>
    <dbReference type="NCBI Taxonomy" id="451644"/>
    <lineage>
        <taxon>Bacteria</taxon>
        <taxon>Bacillati</taxon>
        <taxon>Actinomycetota</taxon>
        <taxon>Actinomycetes</taxon>
        <taxon>Mycobacteriales</taxon>
        <taxon>Mycobacteriaceae</taxon>
        <taxon>Mycolicibacterium</taxon>
    </lineage>
</organism>
<keyword evidence="15" id="KW-0456">Lyase</keyword>
<comment type="cofactor">
    <cofactor evidence="2 19">
        <name>Mg(2+)</name>
        <dbReference type="ChEBI" id="CHEBI:18420"/>
    </cofactor>
</comment>
<feature type="domain" description="Pyruvate carboxyltransferase" evidence="21">
    <location>
        <begin position="61"/>
        <end position="334"/>
    </location>
</feature>
<dbReference type="Proteomes" id="UP000182227">
    <property type="component" value="Unassembled WGS sequence"/>
</dbReference>
<dbReference type="PANTHER" id="PTHR46911">
    <property type="match status" value="1"/>
</dbReference>
<evidence type="ECO:0000256" key="11">
    <source>
        <dbReference type="ARBA" id="ARBA00022723"/>
    </source>
</evidence>
<keyword evidence="11 19" id="KW-0479">Metal-binding</keyword>
<gene>
    <name evidence="22" type="primary">trpE</name>
    <name evidence="19" type="synonym">leuA</name>
    <name evidence="22" type="ORF">BN970_03006</name>
</gene>
<dbReference type="Pfam" id="PF22615">
    <property type="entry name" value="IPMS_D2"/>
    <property type="match status" value="1"/>
</dbReference>
<comment type="subcellular location">
    <subcellularLocation>
        <location evidence="19">Cytoplasm</location>
    </subcellularLocation>
</comment>
<evidence type="ECO:0000256" key="16">
    <source>
        <dbReference type="ARBA" id="ARBA00023304"/>
    </source>
</evidence>
<dbReference type="UniPathway" id="UPA00035">
    <property type="reaction ID" value="UER00040"/>
</dbReference>
<dbReference type="InterPro" id="IPR039371">
    <property type="entry name" value="LeuA_N_DRE-TIM"/>
</dbReference>
<evidence type="ECO:0000313" key="22">
    <source>
        <dbReference type="EMBL" id="CQD14618.1"/>
    </source>
</evidence>
<dbReference type="Pfam" id="PF00682">
    <property type="entry name" value="HMGL-like"/>
    <property type="match status" value="1"/>
</dbReference>
<comment type="catalytic activity">
    <reaction evidence="18">
        <text>chorismate + L-glutamine = anthranilate + pyruvate + L-glutamate + H(+)</text>
        <dbReference type="Rhea" id="RHEA:21732"/>
        <dbReference type="ChEBI" id="CHEBI:15361"/>
        <dbReference type="ChEBI" id="CHEBI:15378"/>
        <dbReference type="ChEBI" id="CHEBI:16567"/>
        <dbReference type="ChEBI" id="CHEBI:29748"/>
        <dbReference type="ChEBI" id="CHEBI:29985"/>
        <dbReference type="ChEBI" id="CHEBI:58359"/>
        <dbReference type="EC" id="4.1.3.27"/>
    </reaction>
</comment>
<evidence type="ECO:0000256" key="19">
    <source>
        <dbReference type="HAMAP-Rule" id="MF_00572"/>
    </source>
</evidence>
<evidence type="ECO:0000256" key="3">
    <source>
        <dbReference type="ARBA" id="ARBA00004689"/>
    </source>
</evidence>
<dbReference type="InterPro" id="IPR006805">
    <property type="entry name" value="Anth_synth_I_N"/>
</dbReference>
<dbReference type="GO" id="GO:0003985">
    <property type="term" value="F:acetyl-CoA C-acetyltransferase activity"/>
    <property type="evidence" value="ECO:0007669"/>
    <property type="project" value="UniProtKB-UniRule"/>
</dbReference>
<dbReference type="SUPFAM" id="SSF110921">
    <property type="entry name" value="2-isopropylmalate synthase LeuA, allosteric (dimerisation) domain"/>
    <property type="match status" value="1"/>
</dbReference>
<dbReference type="InterPro" id="IPR054692">
    <property type="entry name" value="LeuA-like_post-cat"/>
</dbReference>
<dbReference type="Gene3D" id="3.30.160.270">
    <property type="match status" value="1"/>
</dbReference>
<evidence type="ECO:0000259" key="21">
    <source>
        <dbReference type="PROSITE" id="PS50991"/>
    </source>
</evidence>
<dbReference type="InterPro" id="IPR013785">
    <property type="entry name" value="Aldolase_TIM"/>
</dbReference>
<dbReference type="Gene3D" id="3.60.120.10">
    <property type="entry name" value="Anthranilate synthase"/>
    <property type="match status" value="1"/>
</dbReference>
<comment type="function">
    <text evidence="17">Part of a heterotetrameric complex that catalyzes the two-step biosynthesis of anthranilate, an intermediate in the biosynthesis of L-tryptophan. In the first step, the glutamine-binding beta subunit (TrpG) of anthranilate synthase (AS) provides the glutamine amidotransferase activity which generates ammonia as a substrate that, along with chorismate, is used in the second step, catalyzed by the large alpha subunit of AS (TrpE) to produce anthranilate. In the absence of TrpG, TrpE can synthesize anthranilate directly from chorismate and high concentrations of ammonia.</text>
</comment>
<keyword evidence="13 19" id="KW-0460">Magnesium</keyword>
<dbReference type="InterPro" id="IPR002034">
    <property type="entry name" value="AIPM/Hcit_synth_CS"/>
</dbReference>
<protein>
    <recommendedName>
        <fullName evidence="19">2-isopropylmalate synthase</fullName>
        <ecNumber evidence="19">2.3.3.13</ecNumber>
    </recommendedName>
    <alternativeName>
        <fullName evidence="19">Alpha-IPM synthase</fullName>
    </alternativeName>
    <alternativeName>
        <fullName evidence="19">Alpha-isopropylmalate synthase</fullName>
    </alternativeName>
</protein>
<comment type="function">
    <text evidence="19">Catalyzes the condensation of the acetyl group of acetyl-CoA with 3-methyl-2-oxobutanoate (2-ketoisovalerate) to form 3-carboxy-3-hydroxy-4-methylpentanoate (2-isopropylmalate).</text>
</comment>
<dbReference type="Pfam" id="PF00425">
    <property type="entry name" value="Chorismate_bind"/>
    <property type="match status" value="1"/>
</dbReference>
<dbReference type="InterPro" id="IPR005801">
    <property type="entry name" value="ADC_synthase"/>
</dbReference>
<feature type="binding site" evidence="19">
    <location>
        <position position="273"/>
    </location>
    <ligand>
        <name>Mg(2+)</name>
        <dbReference type="ChEBI" id="CHEBI:18420"/>
    </ligand>
</feature>
<comment type="subunit">
    <text evidence="19">Homodimer.</text>
</comment>
<dbReference type="GO" id="GO:0000287">
    <property type="term" value="F:magnesium ion binding"/>
    <property type="evidence" value="ECO:0007669"/>
    <property type="project" value="UniProtKB-UniRule"/>
</dbReference>
<keyword evidence="19" id="KW-0963">Cytoplasm</keyword>
<keyword evidence="14" id="KW-0057">Aromatic amino acid biosynthesis</keyword>
<dbReference type="SUPFAM" id="SSF89000">
    <property type="entry name" value="post-HMGL domain-like"/>
    <property type="match status" value="1"/>
</dbReference>
<comment type="similarity">
    <text evidence="5">Belongs to the anthranilate synthase component I family.</text>
</comment>
<evidence type="ECO:0000256" key="15">
    <source>
        <dbReference type="ARBA" id="ARBA00023239"/>
    </source>
</evidence>
<dbReference type="InterPro" id="IPR005256">
    <property type="entry name" value="Anth_synth_I_PabB"/>
</dbReference>
<evidence type="ECO:0000256" key="5">
    <source>
        <dbReference type="ARBA" id="ARBA00009562"/>
    </source>
</evidence>
<dbReference type="SUPFAM" id="SSF51569">
    <property type="entry name" value="Aldolase"/>
    <property type="match status" value="1"/>
</dbReference>
<keyword evidence="12" id="KW-0822">Tryptophan biosynthesis</keyword>
<dbReference type="InterPro" id="IPR036230">
    <property type="entry name" value="LeuA_allosteric_dom_sf"/>
</dbReference>
<dbReference type="Pfam" id="PF08502">
    <property type="entry name" value="LeuA_dimer"/>
    <property type="match status" value="1"/>
</dbReference>
<keyword evidence="10 19" id="KW-0808">Transferase</keyword>
<dbReference type="PROSITE" id="PS00816">
    <property type="entry name" value="AIPM_HOMOCIT_SYNTH_2"/>
    <property type="match status" value="1"/>
</dbReference>
<comment type="subunit">
    <text evidence="7">Heterotetramer consisting of two non-identical subunits: a beta subunit (TrpG) and a large alpha subunit (TrpE).</text>
</comment>
<feature type="region of interest" description="Disordered" evidence="20">
    <location>
        <begin position="1"/>
        <end position="29"/>
    </location>
</feature>
<dbReference type="InterPro" id="IPR019999">
    <property type="entry name" value="Anth_synth_I-like"/>
</dbReference>
<accession>A0A0U1DEG4</accession>
<dbReference type="HAMAP" id="MF_00572">
    <property type="entry name" value="LeuA_type2"/>
    <property type="match status" value="1"/>
</dbReference>
<evidence type="ECO:0000256" key="2">
    <source>
        <dbReference type="ARBA" id="ARBA00001946"/>
    </source>
</evidence>
<comment type="similarity">
    <text evidence="6 19">Belongs to the alpha-IPM synthase/homocitrate synthase family. LeuA type 2 subfamily.</text>
</comment>
<evidence type="ECO:0000256" key="7">
    <source>
        <dbReference type="ARBA" id="ARBA00011575"/>
    </source>
</evidence>
<evidence type="ECO:0000256" key="17">
    <source>
        <dbReference type="ARBA" id="ARBA00025634"/>
    </source>
</evidence>
<dbReference type="InterPro" id="IPR015890">
    <property type="entry name" value="Chorismate_C"/>
</dbReference>
<evidence type="ECO:0000256" key="12">
    <source>
        <dbReference type="ARBA" id="ARBA00022822"/>
    </source>
</evidence>
<dbReference type="PROSITE" id="PS00815">
    <property type="entry name" value="AIPM_HOMOCIT_SYNTH_1"/>
    <property type="match status" value="1"/>
</dbReference>
<evidence type="ECO:0000313" key="23">
    <source>
        <dbReference type="Proteomes" id="UP000182227"/>
    </source>
</evidence>
<dbReference type="EMBL" id="CTEF01000002">
    <property type="protein sequence ID" value="CQD14618.1"/>
    <property type="molecule type" value="Genomic_DNA"/>
</dbReference>
<evidence type="ECO:0000256" key="1">
    <source>
        <dbReference type="ARBA" id="ARBA00000064"/>
    </source>
</evidence>
<dbReference type="CDD" id="cd07942">
    <property type="entry name" value="DRE_TIM_LeuA"/>
    <property type="match status" value="1"/>
</dbReference>
<dbReference type="GO" id="GO:0004049">
    <property type="term" value="F:anthranilate synthase activity"/>
    <property type="evidence" value="ECO:0007669"/>
    <property type="project" value="UniProtKB-EC"/>
</dbReference>
<evidence type="ECO:0000256" key="9">
    <source>
        <dbReference type="ARBA" id="ARBA00022605"/>
    </source>
</evidence>
<keyword evidence="9 19" id="KW-0028">Amino-acid biosynthesis</keyword>
<comment type="pathway">
    <text evidence="4">Amino-acid biosynthesis; L-tryptophan biosynthesis; L-tryptophan from chorismate: step 1/5.</text>
</comment>
<dbReference type="GO" id="GO:0000162">
    <property type="term" value="P:L-tryptophan biosynthetic process"/>
    <property type="evidence" value="ECO:0007669"/>
    <property type="project" value="UniProtKB-UniPathway"/>
</dbReference>
<evidence type="ECO:0000256" key="6">
    <source>
        <dbReference type="ARBA" id="ARBA00009767"/>
    </source>
</evidence>
<keyword evidence="8 19" id="KW-0432">Leucine biosynthesis</keyword>
<dbReference type="GO" id="GO:0005737">
    <property type="term" value="C:cytoplasm"/>
    <property type="evidence" value="ECO:0007669"/>
    <property type="project" value="UniProtKB-SubCell"/>
</dbReference>
<dbReference type="PROSITE" id="PS50991">
    <property type="entry name" value="PYR_CT"/>
    <property type="match status" value="1"/>
</dbReference>
<name>A0A0U1DEG4_9MYCO</name>
<evidence type="ECO:0000256" key="14">
    <source>
        <dbReference type="ARBA" id="ARBA00023141"/>
    </source>
</evidence>
<reference evidence="22 23" key="1">
    <citation type="submission" date="2015-03" db="EMBL/GenBank/DDBJ databases">
        <authorList>
            <person name="Murphy D."/>
        </authorList>
    </citation>
    <scope>NUCLEOTIDE SEQUENCE [LARGE SCALE GENOMIC DNA]</scope>
    <source>
        <strain evidence="22 23">D16</strain>
    </source>
</reference>
<dbReference type="InterPro" id="IPR013709">
    <property type="entry name" value="2-isopropylmalate_synth_dimer"/>
</dbReference>
<dbReference type="SMART" id="SM00917">
    <property type="entry name" value="LeuA_dimer"/>
    <property type="match status" value="1"/>
</dbReference>
<dbReference type="Gene3D" id="3.20.20.70">
    <property type="entry name" value="Aldolase class I"/>
    <property type="match status" value="1"/>
</dbReference>
<dbReference type="InterPro" id="IPR000891">
    <property type="entry name" value="PYR_CT"/>
</dbReference>
<feature type="compositionally biased region" description="Polar residues" evidence="20">
    <location>
        <begin position="1"/>
        <end position="11"/>
    </location>
</feature>
<comment type="catalytic activity">
    <reaction evidence="1 19">
        <text>3-methyl-2-oxobutanoate + acetyl-CoA + H2O = (2S)-2-isopropylmalate + CoA + H(+)</text>
        <dbReference type="Rhea" id="RHEA:21524"/>
        <dbReference type="ChEBI" id="CHEBI:1178"/>
        <dbReference type="ChEBI" id="CHEBI:11851"/>
        <dbReference type="ChEBI" id="CHEBI:15377"/>
        <dbReference type="ChEBI" id="CHEBI:15378"/>
        <dbReference type="ChEBI" id="CHEBI:57287"/>
        <dbReference type="ChEBI" id="CHEBI:57288"/>
        <dbReference type="EC" id="2.3.3.13"/>
    </reaction>
</comment>
<evidence type="ECO:0000256" key="10">
    <source>
        <dbReference type="ARBA" id="ARBA00022679"/>
    </source>
</evidence>
<dbReference type="SUPFAM" id="SSF56322">
    <property type="entry name" value="ADC synthase"/>
    <property type="match status" value="1"/>
</dbReference>
<keyword evidence="16 19" id="KW-0100">Branched-chain amino acid biosynthesis</keyword>
<dbReference type="PRINTS" id="PR00095">
    <property type="entry name" value="ANTSNTHASEI"/>
</dbReference>
<dbReference type="NCBIfam" id="NF002991">
    <property type="entry name" value="PRK03739.1"/>
    <property type="match status" value="1"/>
</dbReference>
<dbReference type="FunFam" id="3.60.120.10:FF:000008">
    <property type="entry name" value="Anthranilate synthase component 1"/>
    <property type="match status" value="1"/>
</dbReference>
<dbReference type="InterPro" id="IPR005668">
    <property type="entry name" value="IPM_Synthase"/>
</dbReference>
<dbReference type="AlphaFoldDB" id="A0A0U1DEG4"/>
<feature type="binding site" evidence="19">
    <location>
        <position position="309"/>
    </location>
    <ligand>
        <name>Mg(2+)</name>
        <dbReference type="ChEBI" id="CHEBI:18420"/>
    </ligand>
</feature>
<evidence type="ECO:0000256" key="8">
    <source>
        <dbReference type="ARBA" id="ARBA00022430"/>
    </source>
</evidence>
<sequence>MTTSAFPTISTPAGEIPATAPAWNRQRHSQMPSHRYASVYDRVEVPLVQRDWPTARIEAAPLWVPVDLRDGNQALAEPMDPDRKRRFFELLVAMGYKEIEVGYPSASQTDFDFVRLLAESDIAPPDVTIVVFVPARRDLIERTVDSVRGIGNDVVIHMYTATAPTWRDVVLGKTRGELSQLISAGARDVLEFTDGMPNVRFEFSPEVFNLTEPDYVLELCDAVTELWQATPERPVILNLPATVEIATPNVYADQIEYMHRNLSRRDSVILSVHPHNDRGTGIACAELAVLAGAQRVEGCVFGNGERTGNVDIATLALNLHAQGVDPMIDFSDIDEIARTVSHCTLMPIHERHPYVGDMVHTAFSGTHQDAIKKGFAEHRRRAAATGEPENEIDWRVPYLPIDPADIGRTYDAVIRVNSQSGKGGIAYLLATEYGLDLPRRLQIDFARHVQAHTDASGAEVTAAELFDLFEATYLDPSGPVQLKDWRSGGDGASAVTDVTLMCDGRTVASTHRGIGPVDALCAALEEMGHRIEVLSLTQQSIGSAAVTYLEYRSAGRTGWACGRSDSVLAASMAAVMRAVNVLEQLQGFVGVGVHADLAGDHPEHSAVGVDDERGPLDRHELAEQATFDTELRGYLAIGVREQRIVEILDVGEFGLFGDRVGADADPVRPGSGELGCQIPEMAGLLGASRGHCGRIEEQHHRTVGEQAGQAADRARLIRQFELGNGVTRLEGCHGWLRYAVCMAARRPRSGRIVPVQTTATQAPGSDAGSSLAVTTSREDFRALAAEHRVVPVTRKVLADSETPLSAYRKLAANRPGTFLLESAENGRSWSRWSFIGAGAPSALTVRDNEAVWLGTAPKDAPSGGEPLAALRATLDLLQTEVVPDLPPLSSGLVGYFAYDMVRRLERLPELAVDDLGLPDMVLLLATDIAAVDHHEGTITLIANAVNWNGTDERVDEAYDDAVARLDVMTAALGQPLSSTVATFSRPAPEHRAQRTVEEYTAIVEKLVGDIEAGEAFQVVPSQRFEMDTAADPLDVYRMLRVTNPSPYMYLLNVPDADGGLDFSVVGSSPEALVTVKDGRATTHPIAGTRWRGSTEEEDVLLEKELLADEKERAEHLMLVDLGRNDLGRVCRPGTVRVEDYSHIERYSHVMHLVSTVTGELAEGKTALDAVTACFPAGTLSGAPKVRAMELIEEVEKTRRGLYGGVLGYLDFAGNADFAIAIRTALMRGGTAYVQAGGGVVADSNGPYEYNESANKAKAVLNAIAAANTLAEP</sequence>
<evidence type="ECO:0000256" key="4">
    <source>
        <dbReference type="ARBA" id="ARBA00004873"/>
    </source>
</evidence>
<dbReference type="NCBIfam" id="NF010086">
    <property type="entry name" value="PRK13571.1"/>
    <property type="match status" value="1"/>
</dbReference>
<comment type="pathway">
    <text evidence="3 19">Amino-acid biosynthesis; L-leucine biosynthesis; L-leucine from 3-methyl-2-oxobutanoate: step 1/4.</text>
</comment>
<feature type="binding site" evidence="19">
    <location>
        <position position="275"/>
    </location>
    <ligand>
        <name>Mg(2+)</name>
        <dbReference type="ChEBI" id="CHEBI:18420"/>
    </ligand>
</feature>
<feature type="region of interest" description="Regulatory domain" evidence="19">
    <location>
        <begin position="476"/>
        <end position="1272"/>
    </location>
</feature>
<evidence type="ECO:0000256" key="13">
    <source>
        <dbReference type="ARBA" id="ARBA00022842"/>
    </source>
</evidence>
<feature type="binding site" evidence="19">
    <location>
        <position position="70"/>
    </location>
    <ligand>
        <name>Mg(2+)</name>
        <dbReference type="ChEBI" id="CHEBI:18420"/>
    </ligand>
</feature>
<dbReference type="GO" id="GO:0003852">
    <property type="term" value="F:2-isopropylmalate synthase activity"/>
    <property type="evidence" value="ECO:0007669"/>
    <property type="project" value="UniProtKB-UniRule"/>
</dbReference>
<dbReference type="GO" id="GO:0009098">
    <property type="term" value="P:L-leucine biosynthetic process"/>
    <property type="evidence" value="ECO:0007669"/>
    <property type="project" value="UniProtKB-UniRule"/>
</dbReference>
<dbReference type="UniPathway" id="UPA00048">
    <property type="reaction ID" value="UER00070"/>
</dbReference>
<proteinExistence type="inferred from homology"/>
<dbReference type="Pfam" id="PF04715">
    <property type="entry name" value="Anth_synt_I_N"/>
    <property type="match status" value="1"/>
</dbReference>
<dbReference type="EC" id="2.3.3.13" evidence="19"/>